<dbReference type="Proteomes" id="UP000595437">
    <property type="component" value="Chromosome 7"/>
</dbReference>
<keyword evidence="3" id="KW-1185">Reference proteome</keyword>
<evidence type="ECO:0000313" key="2">
    <source>
        <dbReference type="EMBL" id="QQP50082.1"/>
    </source>
</evidence>
<evidence type="ECO:0000313" key="3">
    <source>
        <dbReference type="Proteomes" id="UP000595437"/>
    </source>
</evidence>
<reference evidence="3" key="1">
    <citation type="submission" date="2021-01" db="EMBL/GenBank/DDBJ databases">
        <title>Caligus Genome Assembly.</title>
        <authorList>
            <person name="Gallardo-Escarate C."/>
        </authorList>
    </citation>
    <scope>NUCLEOTIDE SEQUENCE [LARGE SCALE GENOMIC DNA]</scope>
</reference>
<proteinExistence type="predicted"/>
<sequence>MSERHSRASSLSLVSGLGTSSVSGTSESGHVNVEELDDETLASVIHKLKDHIKSQRMETDF</sequence>
<gene>
    <name evidence="2" type="ORF">FKW44_010964</name>
</gene>
<dbReference type="EMBL" id="CP045896">
    <property type="protein sequence ID" value="QQP50082.1"/>
    <property type="molecule type" value="Genomic_DNA"/>
</dbReference>
<feature type="compositionally biased region" description="Low complexity" evidence="1">
    <location>
        <begin position="9"/>
        <end position="29"/>
    </location>
</feature>
<protein>
    <submittedName>
        <fullName evidence="2">Uncharacterized protein</fullName>
    </submittedName>
</protein>
<dbReference type="AlphaFoldDB" id="A0A7T8K7S6"/>
<organism evidence="2 3">
    <name type="scientific">Caligus rogercresseyi</name>
    <name type="common">Sea louse</name>
    <dbReference type="NCBI Taxonomy" id="217165"/>
    <lineage>
        <taxon>Eukaryota</taxon>
        <taxon>Metazoa</taxon>
        <taxon>Ecdysozoa</taxon>
        <taxon>Arthropoda</taxon>
        <taxon>Crustacea</taxon>
        <taxon>Multicrustacea</taxon>
        <taxon>Hexanauplia</taxon>
        <taxon>Copepoda</taxon>
        <taxon>Siphonostomatoida</taxon>
        <taxon>Caligidae</taxon>
        <taxon>Caligus</taxon>
    </lineage>
</organism>
<evidence type="ECO:0000256" key="1">
    <source>
        <dbReference type="SAM" id="MobiDB-lite"/>
    </source>
</evidence>
<name>A0A7T8K7S6_CALRO</name>
<feature type="region of interest" description="Disordered" evidence="1">
    <location>
        <begin position="1"/>
        <end position="33"/>
    </location>
</feature>
<accession>A0A7T8K7S6</accession>